<dbReference type="Proteomes" id="UP001596282">
    <property type="component" value="Unassembled WGS sequence"/>
</dbReference>
<evidence type="ECO:0000313" key="1">
    <source>
        <dbReference type="EMBL" id="MFC6179856.1"/>
    </source>
</evidence>
<dbReference type="EMBL" id="JBHSSC010000004">
    <property type="protein sequence ID" value="MFC6179856.1"/>
    <property type="molecule type" value="Genomic_DNA"/>
</dbReference>
<organism evidence="1 2">
    <name type="scientific">Lactiplantibacillus daowaiensis</name>
    <dbReference type="NCBI Taxonomy" id="2559918"/>
    <lineage>
        <taxon>Bacteria</taxon>
        <taxon>Bacillati</taxon>
        <taxon>Bacillota</taxon>
        <taxon>Bacilli</taxon>
        <taxon>Lactobacillales</taxon>
        <taxon>Lactobacillaceae</taxon>
        <taxon>Lactiplantibacillus</taxon>
    </lineage>
</organism>
<keyword evidence="2" id="KW-1185">Reference proteome</keyword>
<comment type="caution">
    <text evidence="1">The sequence shown here is derived from an EMBL/GenBank/DDBJ whole genome shotgun (WGS) entry which is preliminary data.</text>
</comment>
<proteinExistence type="predicted"/>
<accession>A0ABW1RWG0</accession>
<dbReference type="RefSeq" id="WP_379831592.1">
    <property type="nucleotide sequence ID" value="NZ_JBHSSC010000004.1"/>
</dbReference>
<name>A0ABW1RWG0_9LACO</name>
<evidence type="ECO:0008006" key="3">
    <source>
        <dbReference type="Google" id="ProtNLM"/>
    </source>
</evidence>
<evidence type="ECO:0000313" key="2">
    <source>
        <dbReference type="Proteomes" id="UP001596282"/>
    </source>
</evidence>
<gene>
    <name evidence="1" type="ORF">ACFP5Y_01120</name>
</gene>
<protein>
    <recommendedName>
        <fullName evidence="3">DUF721 domain-containing protein</fullName>
    </recommendedName>
</protein>
<reference evidence="2" key="1">
    <citation type="journal article" date="2019" name="Int. J. Syst. Evol. Microbiol.">
        <title>The Global Catalogue of Microorganisms (GCM) 10K type strain sequencing project: providing services to taxonomists for standard genome sequencing and annotation.</title>
        <authorList>
            <consortium name="The Broad Institute Genomics Platform"/>
            <consortium name="The Broad Institute Genome Sequencing Center for Infectious Disease"/>
            <person name="Wu L."/>
            <person name="Ma J."/>
        </authorList>
    </citation>
    <scope>NUCLEOTIDE SEQUENCE [LARGE SCALE GENOMIC DNA]</scope>
    <source>
        <strain evidence="2">CCM 8933</strain>
    </source>
</reference>
<sequence>MELYRYWVDCKGENKPNTEVLSPLLFKMYGFDHSTRTQRVGNILALEPDILLQPSFKTIALHIGEKTWAPHDKHDRLRIILREHVTNQLSAGIFRIKLIFLEK</sequence>